<dbReference type="Pfam" id="PF08843">
    <property type="entry name" value="AbiEii"/>
    <property type="match status" value="1"/>
</dbReference>
<dbReference type="Gene3D" id="3.30.460.40">
    <property type="match status" value="1"/>
</dbReference>
<dbReference type="InterPro" id="IPR043519">
    <property type="entry name" value="NT_sf"/>
</dbReference>
<protein>
    <submittedName>
        <fullName evidence="1">Nucleotidyl transferase AbiEii/AbiGii toxin family protein</fullName>
    </submittedName>
</protein>
<dbReference type="EMBL" id="JAAGNX010000003">
    <property type="protein sequence ID" value="NDV62974.1"/>
    <property type="molecule type" value="Genomic_DNA"/>
</dbReference>
<dbReference type="Proteomes" id="UP000478417">
    <property type="component" value="Unassembled WGS sequence"/>
</dbReference>
<keyword evidence="1" id="KW-0808">Transferase</keyword>
<evidence type="ECO:0000313" key="1">
    <source>
        <dbReference type="EMBL" id="NDV62974.1"/>
    </source>
</evidence>
<evidence type="ECO:0000313" key="2">
    <source>
        <dbReference type="Proteomes" id="UP000478417"/>
    </source>
</evidence>
<proteinExistence type="predicted"/>
<dbReference type="SUPFAM" id="SSF81301">
    <property type="entry name" value="Nucleotidyltransferase"/>
    <property type="match status" value="1"/>
</dbReference>
<comment type="caution">
    <text evidence="1">The sequence shown here is derived from an EMBL/GenBank/DDBJ whole genome shotgun (WGS) entry which is preliminary data.</text>
</comment>
<dbReference type="InterPro" id="IPR014942">
    <property type="entry name" value="AbiEii"/>
</dbReference>
<sequence length="185" mass="20823">MDFISVVERVIQRLDKEGVRYALIGGFAMGLRGVQRATVDLDFILMLDDLSTADQIFTQSGYKRTFHSENVSHYESSDLDLGRIDILHAFRGPSLSMLKRADRVSLSSELSLPVVQVEDLIGLKIQAATNDPSRASSDWLDIRLLIENAGQNKQSIDWDLIGDYLDLFGKTDKLEELRKLYGSLN</sequence>
<accession>A0A6B2M4E2</accession>
<name>A0A6B2M4E2_9BACT</name>
<dbReference type="GO" id="GO:0016740">
    <property type="term" value="F:transferase activity"/>
    <property type="evidence" value="ECO:0007669"/>
    <property type="project" value="UniProtKB-KW"/>
</dbReference>
<organism evidence="1 2">
    <name type="scientific">Oceanipulchritudo coccoides</name>
    <dbReference type="NCBI Taxonomy" id="2706888"/>
    <lineage>
        <taxon>Bacteria</taxon>
        <taxon>Pseudomonadati</taxon>
        <taxon>Verrucomicrobiota</taxon>
        <taxon>Opitutia</taxon>
        <taxon>Puniceicoccales</taxon>
        <taxon>Oceanipulchritudinaceae</taxon>
        <taxon>Oceanipulchritudo</taxon>
    </lineage>
</organism>
<keyword evidence="2" id="KW-1185">Reference proteome</keyword>
<reference evidence="1 2" key="1">
    <citation type="submission" date="2020-02" db="EMBL/GenBank/DDBJ databases">
        <title>Albibacoteraceae fam. nov., the first described family within the subdivision 4 Verrucomicrobia.</title>
        <authorList>
            <person name="Xi F."/>
        </authorList>
    </citation>
    <scope>NUCLEOTIDE SEQUENCE [LARGE SCALE GENOMIC DNA]</scope>
    <source>
        <strain evidence="1 2">CK1056</strain>
    </source>
</reference>
<dbReference type="AlphaFoldDB" id="A0A6B2M4E2"/>
<dbReference type="RefSeq" id="WP_163965844.1">
    <property type="nucleotide sequence ID" value="NZ_JAAGNX010000003.1"/>
</dbReference>
<gene>
    <name evidence="1" type="ORF">G0Q06_10965</name>
</gene>